<dbReference type="PANTHER" id="PTHR22762:SF120">
    <property type="entry name" value="HETEROGLYCAN GLUCOSIDASE 1"/>
    <property type="match status" value="1"/>
</dbReference>
<feature type="region of interest" description="Disordered" evidence="3">
    <location>
        <begin position="898"/>
        <end position="971"/>
    </location>
</feature>
<dbReference type="GO" id="GO:0005975">
    <property type="term" value="P:carbohydrate metabolic process"/>
    <property type="evidence" value="ECO:0007669"/>
    <property type="project" value="InterPro"/>
</dbReference>
<dbReference type="PANTHER" id="PTHR22762">
    <property type="entry name" value="ALPHA-GLUCOSIDASE"/>
    <property type="match status" value="1"/>
</dbReference>
<protein>
    <submittedName>
        <fullName evidence="8">Alpha-glucosidase</fullName>
    </submittedName>
</protein>
<dbReference type="CDD" id="cd14752">
    <property type="entry name" value="GH31_N"/>
    <property type="match status" value="1"/>
</dbReference>
<evidence type="ECO:0000256" key="1">
    <source>
        <dbReference type="ARBA" id="ARBA00007806"/>
    </source>
</evidence>
<dbReference type="SUPFAM" id="SSF74650">
    <property type="entry name" value="Galactose mutarotase-like"/>
    <property type="match status" value="1"/>
</dbReference>
<dbReference type="InterPro" id="IPR033403">
    <property type="entry name" value="DUF5110"/>
</dbReference>
<dbReference type="InterPro" id="IPR013780">
    <property type="entry name" value="Glyco_hydro_b"/>
</dbReference>
<dbReference type="InterPro" id="IPR025887">
    <property type="entry name" value="Glyco_hydro_31_N_dom"/>
</dbReference>
<feature type="compositionally biased region" description="Acidic residues" evidence="3">
    <location>
        <begin position="377"/>
        <end position="387"/>
    </location>
</feature>
<evidence type="ECO:0000259" key="4">
    <source>
        <dbReference type="Pfam" id="PF01055"/>
    </source>
</evidence>
<evidence type="ECO:0000313" key="8">
    <source>
        <dbReference type="EMBL" id="PCR92368.1"/>
    </source>
</evidence>
<dbReference type="GO" id="GO:0030246">
    <property type="term" value="F:carbohydrate binding"/>
    <property type="evidence" value="ECO:0007669"/>
    <property type="project" value="InterPro"/>
</dbReference>
<evidence type="ECO:0000259" key="6">
    <source>
        <dbReference type="Pfam" id="PF17137"/>
    </source>
</evidence>
<evidence type="ECO:0000259" key="7">
    <source>
        <dbReference type="Pfam" id="PF21365"/>
    </source>
</evidence>
<evidence type="ECO:0000256" key="3">
    <source>
        <dbReference type="SAM" id="MobiDB-lite"/>
    </source>
</evidence>
<dbReference type="GO" id="GO:0004553">
    <property type="term" value="F:hydrolase activity, hydrolyzing O-glycosyl compounds"/>
    <property type="evidence" value="ECO:0007669"/>
    <property type="project" value="InterPro"/>
</dbReference>
<feature type="region of interest" description="Disordered" evidence="3">
    <location>
        <begin position="349"/>
        <end position="412"/>
    </location>
</feature>
<dbReference type="InterPro" id="IPR000322">
    <property type="entry name" value="Glyco_hydro_31_TIM"/>
</dbReference>
<reference evidence="8 9" key="1">
    <citation type="submission" date="2017-09" db="EMBL/GenBank/DDBJ databases">
        <title>Genome sequences of Natrinema ejinorence JCM 13890T.</title>
        <authorList>
            <person name="Roh S.W."/>
            <person name="Kim Y.B."/>
            <person name="Kim J.Y."/>
        </authorList>
    </citation>
    <scope>NUCLEOTIDE SEQUENCE [LARGE SCALE GENOMIC DNA]</scope>
    <source>
        <strain evidence="8 9">JCM 13890</strain>
    </source>
</reference>
<dbReference type="Pfam" id="PF01055">
    <property type="entry name" value="Glyco_hydro_31_2nd"/>
    <property type="match status" value="2"/>
</dbReference>
<dbReference type="Pfam" id="PF17137">
    <property type="entry name" value="DUF5110"/>
    <property type="match status" value="1"/>
</dbReference>
<keyword evidence="2" id="KW-0378">Hydrolase</keyword>
<evidence type="ECO:0000313" key="9">
    <source>
        <dbReference type="Proteomes" id="UP000219689"/>
    </source>
</evidence>
<dbReference type="AlphaFoldDB" id="A0A2A5QZS5"/>
<feature type="compositionally biased region" description="Polar residues" evidence="3">
    <location>
        <begin position="397"/>
        <end position="412"/>
    </location>
</feature>
<dbReference type="SUPFAM" id="SSF51445">
    <property type="entry name" value="(Trans)glycosidases"/>
    <property type="match status" value="2"/>
</dbReference>
<comment type="caution">
    <text evidence="8">The sequence shown here is derived from an EMBL/GenBank/DDBJ whole genome shotgun (WGS) entry which is preliminary data.</text>
</comment>
<dbReference type="SUPFAM" id="SSF51011">
    <property type="entry name" value="Glycosyl hydrolase domain"/>
    <property type="match status" value="1"/>
</dbReference>
<keyword evidence="9" id="KW-1185">Reference proteome</keyword>
<feature type="compositionally biased region" description="Basic and acidic residues" evidence="3">
    <location>
        <begin position="906"/>
        <end position="950"/>
    </location>
</feature>
<dbReference type="CDD" id="cd06604">
    <property type="entry name" value="GH31_glucosidase_II_MalA"/>
    <property type="match status" value="1"/>
</dbReference>
<feature type="domain" description="DUF5110" evidence="6">
    <location>
        <begin position="777"/>
        <end position="832"/>
    </location>
</feature>
<dbReference type="Proteomes" id="UP000219689">
    <property type="component" value="Unassembled WGS sequence"/>
</dbReference>
<feature type="compositionally biased region" description="Acidic residues" evidence="3">
    <location>
        <begin position="357"/>
        <end position="368"/>
    </location>
</feature>
<accession>A0A2A5QZS5</accession>
<feature type="domain" description="Glycoside hydrolase family 31 N-terminal" evidence="5">
    <location>
        <begin position="59"/>
        <end position="224"/>
    </location>
</feature>
<feature type="domain" description="Glycosyl hydrolase family 31 C-terminal" evidence="7">
    <location>
        <begin position="673"/>
        <end position="760"/>
    </location>
</feature>
<feature type="domain" description="Glycoside hydrolase family 31 TIM barrel" evidence="4">
    <location>
        <begin position="412"/>
        <end position="664"/>
    </location>
</feature>
<dbReference type="InterPro" id="IPR011013">
    <property type="entry name" value="Gal_mutarotase_sf_dom"/>
</dbReference>
<keyword evidence="2" id="KW-0326">Glycosidase</keyword>
<dbReference type="Pfam" id="PF13802">
    <property type="entry name" value="Gal_mutarotas_2"/>
    <property type="match status" value="1"/>
</dbReference>
<dbReference type="EMBL" id="NXNI01000001">
    <property type="protein sequence ID" value="PCR92368.1"/>
    <property type="molecule type" value="Genomic_DNA"/>
</dbReference>
<evidence type="ECO:0000256" key="2">
    <source>
        <dbReference type="RuleBase" id="RU361185"/>
    </source>
</evidence>
<dbReference type="InterPro" id="IPR017853">
    <property type="entry name" value="GH"/>
</dbReference>
<sequence>MLAGSALASSTALADHYDSKIHHEPELDDDDLQTLFVRDYDVLEDGVKVDLGEYEGYVRLFADDMARVSIVEPGEEEYESRGIAAGRAEWETPSFSVDETEDRIALETETITVEINNGLFGVAFRDEDGTVINEDYLDKGSPGYEDGKPYAYKKTDEDEAFYGFGEQPGNELNKRGEKLEHWNTDQYAYGADNDYVYTSIPFFVGVKDVGAYGIFFDDPYHSVFEMATESDDYYYFLADGGQLTYYFAYGPEIEGVLERYTELTGTMELPPKWGLGLHQSKWEYTPDEIVETAETYREKGIPLDAMHFDIDYMNEYRVFTWDDDYLDALQRVESVPGIRTVAVNDPGVAAAESYDPTPDDSAPDESQYDGDSGGDTSDGDDSDDDSAGDTPYAETPDTGTQEDGVSLATTDIPNDHTRYDVYIEGTENDYWVKNADGETFVGRVWPDETVWPDFSRPEVRSWWARQHDALFDAGIDGIKNDMAEPAVFQENEKYDWTMPVDNVHGTGDDTMLHEEYHNMYGFDMARAAHESYDVYKPDERPFLLNRNLYAGGQRYAALWTGDNVSSWKHLRKSIPMHLNLGLSGLAFVGHDIGGFVGRPDPELFARWMELGAFVPYCRNHADSHTKVDDGEPRNQHPWTFGDEVEAISKKYLRLRYRLLPYLYNEFRDATETGKPVQQPLVVHFQDDERTHDIADQFMFGDDMMVAPVLEEGATSREAYLPEGEQWIDYWTGEEYDGGQTLTVDAPLEHIPVFVRNDTIIPMREVQQYTGEQPLTTLVLDTYVDGEASYSFYEDDGESRSYRDGAYNVTDFTVSATSGGVVSFEREAVVRNYADSQVSSYLLKLDRSDAPRKVQAASKKYEAVSDAETVEETPETFTYSEAADAVLVHVPADEDETVKLFFNGNRGDGDRGDRDRGDRNHGNRNRGGRDRGDRNHGNRNRGGRDRGDRNHGNGTRGNGNHGTGSRAGNNRR</sequence>
<feature type="domain" description="Glycoside hydrolase family 31 TIM barrel" evidence="4">
    <location>
        <begin position="268"/>
        <end position="356"/>
    </location>
</feature>
<evidence type="ECO:0000259" key="5">
    <source>
        <dbReference type="Pfam" id="PF13802"/>
    </source>
</evidence>
<organism evidence="8 9">
    <name type="scientific">Natrinema ejinorense</name>
    <dbReference type="NCBI Taxonomy" id="373386"/>
    <lineage>
        <taxon>Archaea</taxon>
        <taxon>Methanobacteriati</taxon>
        <taxon>Methanobacteriota</taxon>
        <taxon>Stenosarchaea group</taxon>
        <taxon>Halobacteria</taxon>
        <taxon>Halobacteriales</taxon>
        <taxon>Natrialbaceae</taxon>
        <taxon>Natrinema</taxon>
    </lineage>
</organism>
<dbReference type="Gene3D" id="2.60.40.1760">
    <property type="entry name" value="glycosyl hydrolase (family 31)"/>
    <property type="match status" value="1"/>
</dbReference>
<dbReference type="OrthoDB" id="27033at2157"/>
<name>A0A2A5QZS5_9EURY</name>
<dbReference type="Gene3D" id="3.20.20.80">
    <property type="entry name" value="Glycosidases"/>
    <property type="match status" value="2"/>
</dbReference>
<gene>
    <name evidence="8" type="ORF">CP557_18665</name>
</gene>
<comment type="similarity">
    <text evidence="1 2">Belongs to the glycosyl hydrolase 31 family.</text>
</comment>
<dbReference type="Pfam" id="PF21365">
    <property type="entry name" value="Glyco_hydro_31_3rd"/>
    <property type="match status" value="1"/>
</dbReference>
<proteinExistence type="inferred from homology"/>
<dbReference type="InterPro" id="IPR048395">
    <property type="entry name" value="Glyco_hydro_31_C"/>
</dbReference>
<dbReference type="Gene3D" id="2.60.40.1180">
    <property type="entry name" value="Golgi alpha-mannosidase II"/>
    <property type="match status" value="2"/>
</dbReference>